<comment type="caution">
    <text evidence="1">The sequence shown here is derived from an EMBL/GenBank/DDBJ whole genome shotgun (WGS) entry which is preliminary data.</text>
</comment>
<evidence type="ECO:0000313" key="2">
    <source>
        <dbReference type="Proteomes" id="UP001055072"/>
    </source>
</evidence>
<proteinExistence type="predicted"/>
<organism evidence="1 2">
    <name type="scientific">Irpex rosettiformis</name>
    <dbReference type="NCBI Taxonomy" id="378272"/>
    <lineage>
        <taxon>Eukaryota</taxon>
        <taxon>Fungi</taxon>
        <taxon>Dikarya</taxon>
        <taxon>Basidiomycota</taxon>
        <taxon>Agaricomycotina</taxon>
        <taxon>Agaricomycetes</taxon>
        <taxon>Polyporales</taxon>
        <taxon>Irpicaceae</taxon>
        <taxon>Irpex</taxon>
    </lineage>
</organism>
<evidence type="ECO:0000313" key="1">
    <source>
        <dbReference type="EMBL" id="KAI0085605.1"/>
    </source>
</evidence>
<dbReference type="EMBL" id="MU274929">
    <property type="protein sequence ID" value="KAI0085605.1"/>
    <property type="molecule type" value="Genomic_DNA"/>
</dbReference>
<name>A0ACB8TUE1_9APHY</name>
<sequence length="230" mass="25675">MNHRKRRAADELLPTTRPLKIPRSNHAYLQSSSEHAALPQTATLCARWFQVGEEVYTLVGDTAGAMFNTLVRGVVGALFPRPDSEQELPTVVPEQLVTPLSTSPSIQSISPPGKPATQPSEPPPPPSKRHQPLNDNAIASSSTQVARWPESGQRNVTNTGLNPELSAGQRVRAAIYEASRRQNGPPRQHKPRRRHIFEKRHKKEVQEDRIKTREEMITQLYDIRRGRGGA</sequence>
<dbReference type="Proteomes" id="UP001055072">
    <property type="component" value="Unassembled WGS sequence"/>
</dbReference>
<accession>A0ACB8TUE1</accession>
<gene>
    <name evidence="1" type="ORF">BDY19DRAFT_429274</name>
</gene>
<reference evidence="1" key="1">
    <citation type="journal article" date="2021" name="Environ. Microbiol.">
        <title>Gene family expansions and transcriptome signatures uncover fungal adaptations to wood decay.</title>
        <authorList>
            <person name="Hage H."/>
            <person name="Miyauchi S."/>
            <person name="Viragh M."/>
            <person name="Drula E."/>
            <person name="Min B."/>
            <person name="Chaduli D."/>
            <person name="Navarro D."/>
            <person name="Favel A."/>
            <person name="Norest M."/>
            <person name="Lesage-Meessen L."/>
            <person name="Balint B."/>
            <person name="Merenyi Z."/>
            <person name="de Eugenio L."/>
            <person name="Morin E."/>
            <person name="Martinez A.T."/>
            <person name="Baldrian P."/>
            <person name="Stursova M."/>
            <person name="Martinez M.J."/>
            <person name="Novotny C."/>
            <person name="Magnuson J.K."/>
            <person name="Spatafora J.W."/>
            <person name="Maurice S."/>
            <person name="Pangilinan J."/>
            <person name="Andreopoulos W."/>
            <person name="LaButti K."/>
            <person name="Hundley H."/>
            <person name="Na H."/>
            <person name="Kuo A."/>
            <person name="Barry K."/>
            <person name="Lipzen A."/>
            <person name="Henrissat B."/>
            <person name="Riley R."/>
            <person name="Ahrendt S."/>
            <person name="Nagy L.G."/>
            <person name="Grigoriev I.V."/>
            <person name="Martin F."/>
            <person name="Rosso M.N."/>
        </authorList>
    </citation>
    <scope>NUCLEOTIDE SEQUENCE</scope>
    <source>
        <strain evidence="1">CBS 384.51</strain>
    </source>
</reference>
<keyword evidence="2" id="KW-1185">Reference proteome</keyword>
<protein>
    <submittedName>
        <fullName evidence="1">Uncharacterized protein</fullName>
    </submittedName>
</protein>